<dbReference type="EMBL" id="ML170177">
    <property type="protein sequence ID" value="TDL21936.1"/>
    <property type="molecule type" value="Genomic_DNA"/>
</dbReference>
<sequence length="422" mass="47150">MAMSMNGIAFMVTADAGSPLSPLSFTTDGRHFFRSPGSSTETLAELHIEPYIRRLNVKDQSVEDVQSIKEFGEKIHDFLPRPRYISPLNLSCDKKFGHIRDHPKDRIVNLDSGISVPDDRWSDIIPPETALTFAAIWDPDDGMITFTAADLFDMMKTPRPDKSVDSPSDIDERSSQVLTVDRVRLLSAPPTAMFAAEKSAQPLTFACETFQDESDITETFHVPPNVVLTRSSVGASSAATSALFDRIRSATSRPDDVMLCPREGTGHFLRPPTFNDAQVLNFTQRSAFSMSTESTSNYVHVHSAASVMSESEHYRTSWCEVDAPPYVDENTTHQPIIQRLASRLHKQKSQPCARASAVLARHEYNHETSSQETASRQNHHRFLNFGLASSMLGRFGTFPACRKADDRWVNVEITQIVTQRLV</sequence>
<name>A0A4Y7Q3R6_9AGAM</name>
<evidence type="ECO:0000313" key="1">
    <source>
        <dbReference type="EMBL" id="TDL21936.1"/>
    </source>
</evidence>
<evidence type="ECO:0000313" key="2">
    <source>
        <dbReference type="Proteomes" id="UP000294933"/>
    </source>
</evidence>
<dbReference type="Proteomes" id="UP000294933">
    <property type="component" value="Unassembled WGS sequence"/>
</dbReference>
<dbReference type="VEuPathDB" id="FungiDB:BD410DRAFT_803770"/>
<proteinExistence type="predicted"/>
<protein>
    <submittedName>
        <fullName evidence="1">Uncharacterized protein</fullName>
    </submittedName>
</protein>
<dbReference type="AlphaFoldDB" id="A0A4Y7Q3R6"/>
<reference evidence="1 2" key="1">
    <citation type="submission" date="2018-06" db="EMBL/GenBank/DDBJ databases">
        <title>A transcriptomic atlas of mushroom development highlights an independent origin of complex multicellularity.</title>
        <authorList>
            <consortium name="DOE Joint Genome Institute"/>
            <person name="Krizsan K."/>
            <person name="Almasi E."/>
            <person name="Merenyi Z."/>
            <person name="Sahu N."/>
            <person name="Viragh M."/>
            <person name="Koszo T."/>
            <person name="Mondo S."/>
            <person name="Kiss B."/>
            <person name="Balint B."/>
            <person name="Kues U."/>
            <person name="Barry K."/>
            <person name="Hegedus J.C."/>
            <person name="Henrissat B."/>
            <person name="Johnson J."/>
            <person name="Lipzen A."/>
            <person name="Ohm R."/>
            <person name="Nagy I."/>
            <person name="Pangilinan J."/>
            <person name="Yan J."/>
            <person name="Xiong Y."/>
            <person name="Grigoriev I.V."/>
            <person name="Hibbett D.S."/>
            <person name="Nagy L.G."/>
        </authorList>
    </citation>
    <scope>NUCLEOTIDE SEQUENCE [LARGE SCALE GENOMIC DNA]</scope>
    <source>
        <strain evidence="1 2">SZMC22713</strain>
    </source>
</reference>
<organism evidence="1 2">
    <name type="scientific">Rickenella mellea</name>
    <dbReference type="NCBI Taxonomy" id="50990"/>
    <lineage>
        <taxon>Eukaryota</taxon>
        <taxon>Fungi</taxon>
        <taxon>Dikarya</taxon>
        <taxon>Basidiomycota</taxon>
        <taxon>Agaricomycotina</taxon>
        <taxon>Agaricomycetes</taxon>
        <taxon>Hymenochaetales</taxon>
        <taxon>Rickenellaceae</taxon>
        <taxon>Rickenella</taxon>
    </lineage>
</organism>
<keyword evidence="2" id="KW-1185">Reference proteome</keyword>
<gene>
    <name evidence="1" type="ORF">BD410DRAFT_803770</name>
</gene>
<accession>A0A4Y7Q3R6</accession>
<dbReference type="OrthoDB" id="3226552at2759"/>